<protein>
    <submittedName>
        <fullName evidence="2">Uncharacterized protein</fullName>
    </submittedName>
</protein>
<reference evidence="2 3" key="1">
    <citation type="journal article" date="2019" name="Sci. Rep.">
        <title>Orb-weaving spider Araneus ventricosus genome elucidates the spidroin gene catalogue.</title>
        <authorList>
            <person name="Kono N."/>
            <person name="Nakamura H."/>
            <person name="Ohtoshi R."/>
            <person name="Moran D.A.P."/>
            <person name="Shinohara A."/>
            <person name="Yoshida Y."/>
            <person name="Fujiwara M."/>
            <person name="Mori M."/>
            <person name="Tomita M."/>
            <person name="Arakawa K."/>
        </authorList>
    </citation>
    <scope>NUCLEOTIDE SEQUENCE [LARGE SCALE GENOMIC DNA]</scope>
</reference>
<evidence type="ECO:0000256" key="1">
    <source>
        <dbReference type="SAM" id="MobiDB-lite"/>
    </source>
</evidence>
<comment type="caution">
    <text evidence="2">The sequence shown here is derived from an EMBL/GenBank/DDBJ whole genome shotgun (WGS) entry which is preliminary data.</text>
</comment>
<dbReference type="Proteomes" id="UP000499080">
    <property type="component" value="Unassembled WGS sequence"/>
</dbReference>
<accession>A0A4Y2JBE1</accession>
<proteinExistence type="predicted"/>
<dbReference type="EMBL" id="BGPR01189285">
    <property type="protein sequence ID" value="GBM86542.1"/>
    <property type="molecule type" value="Genomic_DNA"/>
</dbReference>
<gene>
    <name evidence="2" type="ORF">AVEN_193589_1</name>
</gene>
<sequence length="80" mass="8806">MKDGEGSVPLETPVTDSLKSLDLSPVPRESDPIPELTKAERAKALLEEMMEDIANISELIKFVCEENAIKVPIQVVESKL</sequence>
<evidence type="ECO:0000313" key="3">
    <source>
        <dbReference type="Proteomes" id="UP000499080"/>
    </source>
</evidence>
<dbReference type="AlphaFoldDB" id="A0A4Y2JBE1"/>
<feature type="region of interest" description="Disordered" evidence="1">
    <location>
        <begin position="1"/>
        <end position="35"/>
    </location>
</feature>
<keyword evidence="3" id="KW-1185">Reference proteome</keyword>
<organism evidence="2 3">
    <name type="scientific">Araneus ventricosus</name>
    <name type="common">Orbweaver spider</name>
    <name type="synonym">Epeira ventricosa</name>
    <dbReference type="NCBI Taxonomy" id="182803"/>
    <lineage>
        <taxon>Eukaryota</taxon>
        <taxon>Metazoa</taxon>
        <taxon>Ecdysozoa</taxon>
        <taxon>Arthropoda</taxon>
        <taxon>Chelicerata</taxon>
        <taxon>Arachnida</taxon>
        <taxon>Araneae</taxon>
        <taxon>Araneomorphae</taxon>
        <taxon>Entelegynae</taxon>
        <taxon>Araneoidea</taxon>
        <taxon>Araneidae</taxon>
        <taxon>Araneus</taxon>
    </lineage>
</organism>
<name>A0A4Y2JBE1_ARAVE</name>
<evidence type="ECO:0000313" key="2">
    <source>
        <dbReference type="EMBL" id="GBM86542.1"/>
    </source>
</evidence>